<accession>A3I1D0</accession>
<dbReference type="SUPFAM" id="SSF56219">
    <property type="entry name" value="DNase I-like"/>
    <property type="match status" value="1"/>
</dbReference>
<comment type="caution">
    <text evidence="3">The sequence shown here is derived from an EMBL/GenBank/DDBJ whole genome shotgun (WGS) entry which is preliminary data.</text>
</comment>
<feature type="domain" description="Endonuclease/exonuclease/phosphatase" evidence="2">
    <location>
        <begin position="108"/>
        <end position="312"/>
    </location>
</feature>
<gene>
    <name evidence="3" type="ORF">ALPR1_08228</name>
</gene>
<keyword evidence="3" id="KW-0378">Hydrolase</keyword>
<dbReference type="RefSeq" id="WP_008199757.1">
    <property type="nucleotide sequence ID" value="NZ_CM001023.1"/>
</dbReference>
<sequence>MPVLILRFASAFLIIATLIPFIKWDYWWIRIFDYPQLQKLVLIVICITAWLALPLEIQNSEKWTWLFLLLLAAVHLFQQVKTFSPIGKKMIETVPFDQENGIHLMVSNVYQFNKSYDKLVDLVLKTSPDLVFLVETDQKWKDGISKIEEEYENKILIPLDNTYGMLLYTRLEIVSQKIEYLIDDEIPSIELELKLKSGKIITVYAIHPTPPVPNENPKSTERDAEILIVGKKAKANKNPSLVIGDLNDVAWSYTTELFLKVSEMSDPRRGRGLFSTYNAKIPLFRWPLDHVFLSKQFGLTELKVMPSINSDHFPISMKAVITSQNTTESLDVDGEDKKEANEKIKNGLLGI</sequence>
<evidence type="ECO:0000313" key="3">
    <source>
        <dbReference type="EMBL" id="EAZ79596.1"/>
    </source>
</evidence>
<keyword evidence="3" id="KW-0255">Endonuclease</keyword>
<dbReference type="HOGENOM" id="CLU_052333_0_0_10"/>
<organism evidence="3 4">
    <name type="scientific">Algoriphagus machipongonensis</name>
    <dbReference type="NCBI Taxonomy" id="388413"/>
    <lineage>
        <taxon>Bacteria</taxon>
        <taxon>Pseudomonadati</taxon>
        <taxon>Bacteroidota</taxon>
        <taxon>Cytophagia</taxon>
        <taxon>Cytophagales</taxon>
        <taxon>Cyclobacteriaceae</taxon>
        <taxon>Algoriphagus</taxon>
    </lineage>
</organism>
<keyword evidence="4" id="KW-1185">Reference proteome</keyword>
<evidence type="ECO:0000313" key="4">
    <source>
        <dbReference type="Proteomes" id="UP000003919"/>
    </source>
</evidence>
<dbReference type="OrthoDB" id="9796594at2"/>
<dbReference type="eggNOG" id="COG3021">
    <property type="taxonomic scope" value="Bacteria"/>
</dbReference>
<keyword evidence="3" id="KW-0540">Nuclease</keyword>
<proteinExistence type="predicted"/>
<dbReference type="GO" id="GO:0004527">
    <property type="term" value="F:exonuclease activity"/>
    <property type="evidence" value="ECO:0007669"/>
    <property type="project" value="UniProtKB-KW"/>
</dbReference>
<feature type="transmembrane region" description="Helical" evidence="1">
    <location>
        <begin position="40"/>
        <end position="57"/>
    </location>
</feature>
<keyword evidence="1" id="KW-0812">Transmembrane</keyword>
<dbReference type="InterPro" id="IPR005135">
    <property type="entry name" value="Endo/exonuclease/phosphatase"/>
</dbReference>
<keyword evidence="1" id="KW-1133">Transmembrane helix</keyword>
<name>A3I1D0_9BACT</name>
<dbReference type="GO" id="GO:0004519">
    <property type="term" value="F:endonuclease activity"/>
    <property type="evidence" value="ECO:0007669"/>
    <property type="project" value="UniProtKB-KW"/>
</dbReference>
<feature type="transmembrane region" description="Helical" evidence="1">
    <location>
        <begin position="6"/>
        <end position="28"/>
    </location>
</feature>
<dbReference type="InterPro" id="IPR036691">
    <property type="entry name" value="Endo/exonu/phosph_ase_sf"/>
</dbReference>
<protein>
    <submittedName>
        <fullName evidence="3">Endonuclease/exonuclease/phosphatase</fullName>
    </submittedName>
</protein>
<keyword evidence="1" id="KW-0472">Membrane</keyword>
<dbReference type="EMBL" id="AAXU02000001">
    <property type="protein sequence ID" value="EAZ79596.1"/>
    <property type="molecule type" value="Genomic_DNA"/>
</dbReference>
<evidence type="ECO:0000259" key="2">
    <source>
        <dbReference type="Pfam" id="PF03372"/>
    </source>
</evidence>
<dbReference type="Proteomes" id="UP000003919">
    <property type="component" value="Unassembled WGS sequence"/>
</dbReference>
<dbReference type="Gene3D" id="3.60.10.10">
    <property type="entry name" value="Endonuclease/exonuclease/phosphatase"/>
    <property type="match status" value="1"/>
</dbReference>
<evidence type="ECO:0000256" key="1">
    <source>
        <dbReference type="SAM" id="Phobius"/>
    </source>
</evidence>
<dbReference type="Pfam" id="PF03372">
    <property type="entry name" value="Exo_endo_phos"/>
    <property type="match status" value="1"/>
</dbReference>
<dbReference type="AlphaFoldDB" id="A3I1D0"/>
<dbReference type="STRING" id="388413.ALPR1_08228"/>
<reference evidence="3 4" key="1">
    <citation type="journal article" date="2011" name="J. Bacteriol.">
        <title>Complete genome sequence of Algoriphagus sp. PR1, bacterial prey of a colony-forming choanoflagellate.</title>
        <authorList>
            <person name="Alegado R.A."/>
            <person name="Ferriera S."/>
            <person name="Nusbaum C."/>
            <person name="Young S.K."/>
            <person name="Zeng Q."/>
            <person name="Imamovic A."/>
            <person name="Fairclough S.R."/>
            <person name="King N."/>
        </authorList>
    </citation>
    <scope>NUCLEOTIDE SEQUENCE [LARGE SCALE GENOMIC DNA]</scope>
    <source>
        <strain evidence="3 4">PR1</strain>
    </source>
</reference>